<reference evidence="1 2" key="1">
    <citation type="submission" date="2021-08" db="EMBL/GenBank/DDBJ databases">
        <title>Draft Genome Sequence of Phanerochaete sordida strain YK-624.</title>
        <authorList>
            <person name="Mori T."/>
            <person name="Dohra H."/>
            <person name="Suzuki T."/>
            <person name="Kawagishi H."/>
            <person name="Hirai H."/>
        </authorList>
    </citation>
    <scope>NUCLEOTIDE SEQUENCE [LARGE SCALE GENOMIC DNA]</scope>
    <source>
        <strain evidence="1 2">YK-624</strain>
    </source>
</reference>
<dbReference type="EMBL" id="BPQB01000074">
    <property type="protein sequence ID" value="GJE97606.1"/>
    <property type="molecule type" value="Genomic_DNA"/>
</dbReference>
<comment type="caution">
    <text evidence="1">The sequence shown here is derived from an EMBL/GenBank/DDBJ whole genome shotgun (WGS) entry which is preliminary data.</text>
</comment>
<dbReference type="AlphaFoldDB" id="A0A9P3GMR7"/>
<protein>
    <submittedName>
        <fullName evidence="1">Uncharacterized protein</fullName>
    </submittedName>
</protein>
<keyword evidence="2" id="KW-1185">Reference proteome</keyword>
<sequence length="390" mass="43433">MKHSETTGEQEGPMPHLPDEVLEPILVDAVQGMTLVEALRLAHLGPRLMYLARPAIFRDTTIPAYHGGRAFQFSELPFGAESGLRPLVRQLRFNGRVSLSHRALPSDAVVNPEDVIHFCAKFPRLESVRLEALSCHIPFRFYIAAPTFPALNTVRTLSIDLNETTSAVDALVCFLPSATHVDDLTIRVTKEVDIPFCTLLSDPLMTKTLKASTLHLGHCTLDKTPLINRCLASSGPNVRCLTIDLAPVYADQYEEAPALHIDLGRNSEMRELIATVPFAPREWSGEAEASTRPLMRMLGTTPSTLERLVIVILSRPRNYVDLCGALTFFLLADIISTTTQRAPNLRTIEMSLDIDRAPDQGPAIEDIWQEAFRRMPGWHVPNARLDVRFT</sequence>
<proteinExistence type="predicted"/>
<dbReference type="Proteomes" id="UP000703269">
    <property type="component" value="Unassembled WGS sequence"/>
</dbReference>
<organism evidence="1 2">
    <name type="scientific">Phanerochaete sordida</name>
    <dbReference type="NCBI Taxonomy" id="48140"/>
    <lineage>
        <taxon>Eukaryota</taxon>
        <taxon>Fungi</taxon>
        <taxon>Dikarya</taxon>
        <taxon>Basidiomycota</taxon>
        <taxon>Agaricomycotina</taxon>
        <taxon>Agaricomycetes</taxon>
        <taxon>Polyporales</taxon>
        <taxon>Phanerochaetaceae</taxon>
        <taxon>Phanerochaete</taxon>
    </lineage>
</organism>
<evidence type="ECO:0000313" key="2">
    <source>
        <dbReference type="Proteomes" id="UP000703269"/>
    </source>
</evidence>
<evidence type="ECO:0000313" key="1">
    <source>
        <dbReference type="EMBL" id="GJE97606.1"/>
    </source>
</evidence>
<gene>
    <name evidence="1" type="ORF">PsYK624_138270</name>
</gene>
<accession>A0A9P3GMR7</accession>
<name>A0A9P3GMR7_9APHY</name>